<dbReference type="EMBL" id="LR796594">
    <property type="protein sequence ID" value="CAB4153456.1"/>
    <property type="molecule type" value="Genomic_DNA"/>
</dbReference>
<reference evidence="1" key="1">
    <citation type="submission" date="2020-04" db="EMBL/GenBank/DDBJ databases">
        <authorList>
            <person name="Chiriac C."/>
            <person name="Salcher M."/>
            <person name="Ghai R."/>
            <person name="Kavagutti S V."/>
        </authorList>
    </citation>
    <scope>NUCLEOTIDE SEQUENCE</scope>
</reference>
<gene>
    <name evidence="1" type="ORF">UFOVP622_57</name>
</gene>
<evidence type="ECO:0000313" key="1">
    <source>
        <dbReference type="EMBL" id="CAB4153456.1"/>
    </source>
</evidence>
<accession>A0A6J5N7R9</accession>
<protein>
    <submittedName>
        <fullName evidence="1">Uncharacterized protein</fullName>
    </submittedName>
</protein>
<proteinExistence type="predicted"/>
<sequence length="95" mass="11667">MVKEFWVVESTGKCYIDDYLYNLFLQYNGFYKRKSDDYNYEVVIKKDNQINVIHMFEVKLFVIKYLLDNNVNKFVFSIIDKRKYFNINVLITTYE</sequence>
<organism evidence="1">
    <name type="scientific">uncultured Caudovirales phage</name>
    <dbReference type="NCBI Taxonomy" id="2100421"/>
    <lineage>
        <taxon>Viruses</taxon>
        <taxon>Duplodnaviria</taxon>
        <taxon>Heunggongvirae</taxon>
        <taxon>Uroviricota</taxon>
        <taxon>Caudoviricetes</taxon>
        <taxon>Peduoviridae</taxon>
        <taxon>Maltschvirus</taxon>
        <taxon>Maltschvirus maltsch</taxon>
    </lineage>
</organism>
<name>A0A6J5N7R9_9CAUD</name>